<keyword evidence="6" id="KW-1185">Reference proteome</keyword>
<name>A0A364LAB7_TALAM</name>
<comment type="similarity">
    <text evidence="3">Belongs to the flavoredoxin family.</text>
</comment>
<evidence type="ECO:0000313" key="6">
    <source>
        <dbReference type="Proteomes" id="UP000249363"/>
    </source>
</evidence>
<gene>
    <name evidence="5" type="ORF">BHQ10_008768</name>
</gene>
<proteinExistence type="inferred from homology"/>
<comment type="caution">
    <text evidence="5">The sequence shown here is derived from an EMBL/GenBank/DDBJ whole genome shotgun (WGS) entry which is preliminary data.</text>
</comment>
<evidence type="ECO:0000256" key="1">
    <source>
        <dbReference type="ARBA" id="ARBA00001917"/>
    </source>
</evidence>
<reference evidence="5 6" key="1">
    <citation type="journal article" date="2017" name="Biotechnol. Biofuels">
        <title>Differential beta-glucosidase expression as a function of carbon source availability in Talaromyces amestolkiae: a genomic and proteomic approach.</title>
        <authorList>
            <person name="de Eugenio L.I."/>
            <person name="Mendez-Liter J.A."/>
            <person name="Nieto-Dominguez M."/>
            <person name="Alonso L."/>
            <person name="Gil-Munoz J."/>
            <person name="Barriuso J."/>
            <person name="Prieto A."/>
            <person name="Martinez M.J."/>
        </authorList>
    </citation>
    <scope>NUCLEOTIDE SEQUENCE [LARGE SCALE GENOMIC DNA]</scope>
    <source>
        <strain evidence="5 6">CIB</strain>
    </source>
</reference>
<evidence type="ECO:0000313" key="5">
    <source>
        <dbReference type="EMBL" id="RAO72756.1"/>
    </source>
</evidence>
<dbReference type="Pfam" id="PF01613">
    <property type="entry name" value="Flavin_Reduct"/>
    <property type="match status" value="1"/>
</dbReference>
<dbReference type="RefSeq" id="XP_040737270.1">
    <property type="nucleotide sequence ID" value="XM_040881609.1"/>
</dbReference>
<evidence type="ECO:0000259" key="4">
    <source>
        <dbReference type="Pfam" id="PF01613"/>
    </source>
</evidence>
<dbReference type="PANTHER" id="PTHR43567:SF1">
    <property type="entry name" value="FLAVOREDOXIN"/>
    <property type="match status" value="1"/>
</dbReference>
<dbReference type="GeneID" id="63797982"/>
<dbReference type="EMBL" id="MIKG01000020">
    <property type="protein sequence ID" value="RAO72756.1"/>
    <property type="molecule type" value="Genomic_DNA"/>
</dbReference>
<dbReference type="OrthoDB" id="10250990at2759"/>
<evidence type="ECO:0000256" key="2">
    <source>
        <dbReference type="ARBA" id="ARBA00022630"/>
    </source>
</evidence>
<comment type="cofactor">
    <cofactor evidence="1">
        <name>FMN</name>
        <dbReference type="ChEBI" id="CHEBI:58210"/>
    </cofactor>
</comment>
<organism evidence="5 6">
    <name type="scientific">Talaromyces amestolkiae</name>
    <dbReference type="NCBI Taxonomy" id="1196081"/>
    <lineage>
        <taxon>Eukaryota</taxon>
        <taxon>Fungi</taxon>
        <taxon>Dikarya</taxon>
        <taxon>Ascomycota</taxon>
        <taxon>Pezizomycotina</taxon>
        <taxon>Eurotiomycetes</taxon>
        <taxon>Eurotiomycetidae</taxon>
        <taxon>Eurotiales</taxon>
        <taxon>Trichocomaceae</taxon>
        <taxon>Talaromyces</taxon>
        <taxon>Talaromyces sect. Talaromyces</taxon>
    </lineage>
</organism>
<dbReference type="SUPFAM" id="SSF50475">
    <property type="entry name" value="FMN-binding split barrel"/>
    <property type="match status" value="1"/>
</dbReference>
<dbReference type="AlphaFoldDB" id="A0A364LAB7"/>
<dbReference type="PANTHER" id="PTHR43567">
    <property type="entry name" value="FLAVOREDOXIN-RELATED-RELATED"/>
    <property type="match status" value="1"/>
</dbReference>
<dbReference type="STRING" id="1196081.A0A364LAB7"/>
<dbReference type="InterPro" id="IPR002563">
    <property type="entry name" value="Flavin_Rdtase-like_dom"/>
</dbReference>
<sequence length="333" mass="37205">MDVAAPKKRLAIFGAKTELEVMTWNWPITTQTIRIHDPIGHFQSNDAQSVSSYVHYFGVPALDSHRYNHFSFRDDMAETHSIITPAIMYWGTPVVLITTENEDGTTNIAPMSSAWWLGHRCVLGLASMSQTTTNLLRNKQCVLNLSSDDMGHYINSIAKTTGSPVVSPLKKVLGYEFCKDKFARSGLTQQPSDLVRPPRVTECPVQMEAELMNSMGLMHDLPDRRGALLALEVKILRTHVRNDLRLPGHANRIDPDRWRPMIMSFQELYGLAPKSTQSKLATIDEEKYRVITRSDVVKQGGDMDGVNSDESAAHDEKADCVDSLLVIGNAPLK</sequence>
<protein>
    <recommendedName>
        <fullName evidence="4">Flavin reductase like domain-containing protein</fullName>
    </recommendedName>
</protein>
<dbReference type="InterPro" id="IPR012349">
    <property type="entry name" value="Split_barrel_FMN-bd"/>
</dbReference>
<dbReference type="Proteomes" id="UP000249363">
    <property type="component" value="Unassembled WGS sequence"/>
</dbReference>
<keyword evidence="2" id="KW-0285">Flavoprotein</keyword>
<accession>A0A364LAB7</accession>
<dbReference type="InterPro" id="IPR052174">
    <property type="entry name" value="Flavoredoxin"/>
</dbReference>
<feature type="domain" description="Flavin reductase like" evidence="4">
    <location>
        <begin position="91"/>
        <end position="216"/>
    </location>
</feature>
<evidence type="ECO:0000256" key="3">
    <source>
        <dbReference type="ARBA" id="ARBA00038054"/>
    </source>
</evidence>
<dbReference type="GO" id="GO:0010181">
    <property type="term" value="F:FMN binding"/>
    <property type="evidence" value="ECO:0007669"/>
    <property type="project" value="InterPro"/>
</dbReference>
<dbReference type="Gene3D" id="2.30.110.10">
    <property type="entry name" value="Electron Transport, Fmn-binding Protein, Chain A"/>
    <property type="match status" value="1"/>
</dbReference>